<geneLocation type="plasmid" evidence="1">
    <name>unnamed</name>
</geneLocation>
<proteinExistence type="predicted"/>
<keyword evidence="2" id="KW-1185">Reference proteome</keyword>
<evidence type="ECO:0000313" key="2">
    <source>
        <dbReference type="Proteomes" id="UP001522662"/>
    </source>
</evidence>
<dbReference type="EMBL" id="JALAYX010000001">
    <property type="protein sequence ID" value="MCJ8237824.1"/>
    <property type="molecule type" value="Genomic_DNA"/>
</dbReference>
<keyword evidence="1" id="KW-0614">Plasmid</keyword>
<sequence length="206" mass="23919">MNDNIPSEFKAGFFADRSRDWIELFQTVQKEHEIDIRSWADAFLNFHPVEHQRTVEAIKAWADLLPWSPEYQGEEQARMAVRMAITMQLAYGRDRHLTPLQVYRLQHPTEPDEGTSMDLAKQIETECKPFLDPDLKLDGTDLELADIHRKLLAVDQAIGGHHEVRFRLRRRGYEIAIDTTLASTVDEIKRDAIIAEIEMIMRGEHV</sequence>
<dbReference type="Proteomes" id="UP001522662">
    <property type="component" value="Unassembled WGS sequence"/>
</dbReference>
<name>A0ABT0CXW9_9HYPH</name>
<dbReference type="RefSeq" id="WP_245135419.1">
    <property type="nucleotide sequence ID" value="NZ_CP128477.1"/>
</dbReference>
<organism evidence="1 2">
    <name type="scientific">Peteryoungia algae</name>
    <dbReference type="NCBI Taxonomy" id="2919917"/>
    <lineage>
        <taxon>Bacteria</taxon>
        <taxon>Pseudomonadati</taxon>
        <taxon>Pseudomonadota</taxon>
        <taxon>Alphaproteobacteria</taxon>
        <taxon>Hyphomicrobiales</taxon>
        <taxon>Rhizobiaceae</taxon>
        <taxon>Peteryoungia</taxon>
    </lineage>
</organism>
<protein>
    <submittedName>
        <fullName evidence="1">Uncharacterized protein</fullName>
    </submittedName>
</protein>
<accession>A0ABT0CXW9</accession>
<evidence type="ECO:0000313" key="1">
    <source>
        <dbReference type="EMBL" id="MCJ8237824.1"/>
    </source>
</evidence>
<comment type="caution">
    <text evidence="1">The sequence shown here is derived from an EMBL/GenBank/DDBJ whole genome shotgun (WGS) entry which is preliminary data.</text>
</comment>
<gene>
    <name evidence="1" type="ORF">MKJ03_05755</name>
</gene>
<reference evidence="1 2" key="1">
    <citation type="submission" date="2022-03" db="EMBL/GenBank/DDBJ databases">
        <title>Rhizobium SSM4.3 sp. nov., isolated from Sediment (Gouqi Island).</title>
        <authorList>
            <person name="Chen G."/>
        </authorList>
    </citation>
    <scope>NUCLEOTIDE SEQUENCE [LARGE SCALE GENOMIC DNA]</scope>
    <source>
        <strain evidence="1 2">SSM4.3</strain>
        <plasmid evidence="1">unnamed</plasmid>
    </source>
</reference>